<evidence type="ECO:0000256" key="2">
    <source>
        <dbReference type="ARBA" id="ARBA00022475"/>
    </source>
</evidence>
<sequence length="279" mass="31775">MTVLWILILIFSTMYTVQIDRHWVTAQSPTDPSVYQPDKELSVNIGDSATLQCCILEKEVGLMVWFKQPNRKKPQIIVRVFKSSGEAFHNGFQKSRFQIERSSNCCNLTILNIIQSDEAMYYCALTRPNIVFGDGTYLKIKGEHVTIVSETSKTALWNNSVVCEPTPHGNNTNLNTQHKSAESENIRSLHWTVISLGTALGLCALLNFCLTYYILRRRKRDKKNASFEDSPGTRQEFEAESLNYAALQFSKRKAKVERRKPGSSDECVYSDVKKTVRCT</sequence>
<dbReference type="SMART" id="SM00406">
    <property type="entry name" value="IGv"/>
    <property type="match status" value="1"/>
</dbReference>
<dbReference type="PROSITE" id="PS50835">
    <property type="entry name" value="IG_LIKE"/>
    <property type="match status" value="1"/>
</dbReference>
<keyword evidence="8" id="KW-0812">Transmembrane</keyword>
<evidence type="ECO:0000256" key="9">
    <source>
        <dbReference type="SAM" id="SignalP"/>
    </source>
</evidence>
<keyword evidence="8" id="KW-1133">Transmembrane helix</keyword>
<dbReference type="Gene3D" id="2.60.40.10">
    <property type="entry name" value="Immunoglobulins"/>
    <property type="match status" value="1"/>
</dbReference>
<evidence type="ECO:0000256" key="3">
    <source>
        <dbReference type="ARBA" id="ARBA00022729"/>
    </source>
</evidence>
<evidence type="ECO:0000256" key="6">
    <source>
        <dbReference type="ARBA" id="ARBA00023157"/>
    </source>
</evidence>
<dbReference type="GO" id="GO:0002376">
    <property type="term" value="P:immune system process"/>
    <property type="evidence" value="ECO:0007669"/>
    <property type="project" value="UniProtKB-KW"/>
</dbReference>
<organism evidence="11 12">
    <name type="scientific">Hemibagrus wyckioides</name>
    <dbReference type="NCBI Taxonomy" id="337641"/>
    <lineage>
        <taxon>Eukaryota</taxon>
        <taxon>Metazoa</taxon>
        <taxon>Chordata</taxon>
        <taxon>Craniata</taxon>
        <taxon>Vertebrata</taxon>
        <taxon>Euteleostomi</taxon>
        <taxon>Actinopterygii</taxon>
        <taxon>Neopterygii</taxon>
        <taxon>Teleostei</taxon>
        <taxon>Ostariophysi</taxon>
        <taxon>Siluriformes</taxon>
        <taxon>Bagridae</taxon>
        <taxon>Hemibagrus</taxon>
    </lineage>
</organism>
<keyword evidence="5 8" id="KW-0472">Membrane</keyword>
<dbReference type="InterPro" id="IPR036179">
    <property type="entry name" value="Ig-like_dom_sf"/>
</dbReference>
<feature type="chain" id="PRO_5038910423" description="Ig-like domain-containing protein" evidence="9">
    <location>
        <begin position="20"/>
        <end position="279"/>
    </location>
</feature>
<gene>
    <name evidence="11" type="ORF">KOW79_007030</name>
</gene>
<keyword evidence="4" id="KW-0391">Immunity</keyword>
<keyword evidence="2" id="KW-1003">Cell membrane</keyword>
<dbReference type="SUPFAM" id="SSF48726">
    <property type="entry name" value="Immunoglobulin"/>
    <property type="match status" value="1"/>
</dbReference>
<dbReference type="InterPro" id="IPR013106">
    <property type="entry name" value="Ig_V-set"/>
</dbReference>
<feature type="domain" description="Ig-like" evidence="10">
    <location>
        <begin position="32"/>
        <end position="126"/>
    </location>
</feature>
<dbReference type="EMBL" id="JAHKSW010000008">
    <property type="protein sequence ID" value="KAG7328856.1"/>
    <property type="molecule type" value="Genomic_DNA"/>
</dbReference>
<dbReference type="InterPro" id="IPR013783">
    <property type="entry name" value="Ig-like_fold"/>
</dbReference>
<protein>
    <recommendedName>
        <fullName evidence="10">Ig-like domain-containing protein</fullName>
    </recommendedName>
</protein>
<dbReference type="InterPro" id="IPR007110">
    <property type="entry name" value="Ig-like_dom"/>
</dbReference>
<evidence type="ECO:0000256" key="5">
    <source>
        <dbReference type="ARBA" id="ARBA00023136"/>
    </source>
</evidence>
<dbReference type="SMART" id="SM00409">
    <property type="entry name" value="IG"/>
    <property type="match status" value="1"/>
</dbReference>
<keyword evidence="3 9" id="KW-0732">Signal</keyword>
<evidence type="ECO:0000256" key="4">
    <source>
        <dbReference type="ARBA" id="ARBA00022859"/>
    </source>
</evidence>
<feature type="signal peptide" evidence="9">
    <location>
        <begin position="1"/>
        <end position="19"/>
    </location>
</feature>
<evidence type="ECO:0000259" key="10">
    <source>
        <dbReference type="PROSITE" id="PS50835"/>
    </source>
</evidence>
<dbReference type="Pfam" id="PF07686">
    <property type="entry name" value="V-set"/>
    <property type="match status" value="1"/>
</dbReference>
<dbReference type="GO" id="GO:0005886">
    <property type="term" value="C:plasma membrane"/>
    <property type="evidence" value="ECO:0007669"/>
    <property type="project" value="UniProtKB-SubCell"/>
</dbReference>
<evidence type="ECO:0000313" key="12">
    <source>
        <dbReference type="Proteomes" id="UP000824219"/>
    </source>
</evidence>
<evidence type="ECO:0000313" key="11">
    <source>
        <dbReference type="EMBL" id="KAG7328856.1"/>
    </source>
</evidence>
<keyword evidence="7" id="KW-0325">Glycoprotein</keyword>
<dbReference type="InterPro" id="IPR052051">
    <property type="entry name" value="TCR_complex_component"/>
</dbReference>
<evidence type="ECO:0000256" key="8">
    <source>
        <dbReference type="SAM" id="Phobius"/>
    </source>
</evidence>
<dbReference type="PANTHER" id="PTHR19433:SF111">
    <property type="entry name" value="T CELL RECEPTOR ALPHA VARIABLE 4"/>
    <property type="match status" value="1"/>
</dbReference>
<feature type="transmembrane region" description="Helical" evidence="8">
    <location>
        <begin position="189"/>
        <end position="215"/>
    </location>
</feature>
<dbReference type="InterPro" id="IPR003599">
    <property type="entry name" value="Ig_sub"/>
</dbReference>
<evidence type="ECO:0000256" key="7">
    <source>
        <dbReference type="ARBA" id="ARBA00023180"/>
    </source>
</evidence>
<evidence type="ECO:0000256" key="1">
    <source>
        <dbReference type="ARBA" id="ARBA00004236"/>
    </source>
</evidence>
<name>A0A9D3NSY0_9TELE</name>
<dbReference type="AlphaFoldDB" id="A0A9D3NSY0"/>
<dbReference type="PANTHER" id="PTHR19433">
    <property type="entry name" value="T-CELL RECEPTOR ALPHA CHAIN V REGION-RELATED"/>
    <property type="match status" value="1"/>
</dbReference>
<comment type="subcellular location">
    <subcellularLocation>
        <location evidence="1">Cell membrane</location>
    </subcellularLocation>
</comment>
<dbReference type="OrthoDB" id="6370831at2759"/>
<dbReference type="GO" id="GO:0009617">
    <property type="term" value="P:response to bacterium"/>
    <property type="evidence" value="ECO:0007669"/>
    <property type="project" value="TreeGrafter"/>
</dbReference>
<keyword evidence="6" id="KW-1015">Disulfide bond</keyword>
<proteinExistence type="predicted"/>
<dbReference type="Proteomes" id="UP000824219">
    <property type="component" value="Linkage Group LG08"/>
</dbReference>
<keyword evidence="12" id="KW-1185">Reference proteome</keyword>
<accession>A0A9D3NSY0</accession>
<dbReference type="CDD" id="cd00099">
    <property type="entry name" value="IgV"/>
    <property type="match status" value="1"/>
</dbReference>
<reference evidence="11 12" key="1">
    <citation type="submission" date="2021-06" db="EMBL/GenBank/DDBJ databases">
        <title>Chromosome-level genome assembly of the red-tail catfish (Hemibagrus wyckioides).</title>
        <authorList>
            <person name="Shao F."/>
        </authorList>
    </citation>
    <scope>NUCLEOTIDE SEQUENCE [LARGE SCALE GENOMIC DNA]</scope>
    <source>
        <strain evidence="11">EC202008001</strain>
        <tissue evidence="11">Blood</tissue>
    </source>
</reference>
<comment type="caution">
    <text evidence="11">The sequence shown here is derived from an EMBL/GenBank/DDBJ whole genome shotgun (WGS) entry which is preliminary data.</text>
</comment>